<feature type="compositionally biased region" description="Basic and acidic residues" evidence="6">
    <location>
        <begin position="210"/>
        <end position="224"/>
    </location>
</feature>
<dbReference type="OrthoDB" id="28455at2759"/>
<dbReference type="RefSeq" id="XP_033601791.1">
    <property type="nucleotide sequence ID" value="XM_033743826.1"/>
</dbReference>
<evidence type="ECO:0000256" key="6">
    <source>
        <dbReference type="SAM" id="MobiDB-lite"/>
    </source>
</evidence>
<feature type="compositionally biased region" description="Basic and acidic residues" evidence="6">
    <location>
        <begin position="180"/>
        <end position="204"/>
    </location>
</feature>
<dbReference type="Pfam" id="PF04939">
    <property type="entry name" value="RRS1"/>
    <property type="match status" value="1"/>
</dbReference>
<evidence type="ECO:0000313" key="7">
    <source>
        <dbReference type="EMBL" id="KAF2759340.1"/>
    </source>
</evidence>
<dbReference type="InterPro" id="IPR007023">
    <property type="entry name" value="Ribosom_reg"/>
</dbReference>
<evidence type="ECO:0000256" key="1">
    <source>
        <dbReference type="ARBA" id="ARBA00004123"/>
    </source>
</evidence>
<keyword evidence="4 5" id="KW-0539">Nucleus</keyword>
<comment type="subcellular location">
    <subcellularLocation>
        <location evidence="1 5">Nucleus</location>
    </subcellularLocation>
</comment>
<dbReference type="EMBL" id="ML996570">
    <property type="protein sequence ID" value="KAF2759340.1"/>
    <property type="molecule type" value="Genomic_DNA"/>
</dbReference>
<comment type="function">
    <text evidence="5">Involved in ribosomal large subunit assembly.</text>
</comment>
<feature type="region of interest" description="Disordered" evidence="6">
    <location>
        <begin position="180"/>
        <end position="224"/>
    </location>
</feature>
<evidence type="ECO:0000256" key="3">
    <source>
        <dbReference type="ARBA" id="ARBA00022517"/>
    </source>
</evidence>
<proteinExistence type="inferred from homology"/>
<accession>A0A6A6WBK0</accession>
<dbReference type="GO" id="GO:0005634">
    <property type="term" value="C:nucleus"/>
    <property type="evidence" value="ECO:0007669"/>
    <property type="project" value="UniProtKB-SubCell"/>
</dbReference>
<evidence type="ECO:0000256" key="2">
    <source>
        <dbReference type="ARBA" id="ARBA00010077"/>
    </source>
</evidence>
<dbReference type="GeneID" id="54484880"/>
<keyword evidence="3 5" id="KW-0690">Ribosome biogenesis</keyword>
<name>A0A6A6WBK0_9PEZI</name>
<comment type="similarity">
    <text evidence="2 5">Belongs to the RRS1 family.</text>
</comment>
<evidence type="ECO:0000313" key="8">
    <source>
        <dbReference type="Proteomes" id="UP000799437"/>
    </source>
</evidence>
<sequence>MTETKQANGTTEVEIEAHMNGDAMEMDQVATAIDAVADDNTGRPSVNVNKPTPYTFDLGNLLAFDPNPLPHNIDEDVLASTARDCAQVLINQLLTTCPIQSTSEGVLLDLPAPSTPIPREKPVPKAKEPTKWELFAAKKGIKDKKRDTKMVFDEEKQDWVPKWGYKGKNKDMDEQWLVEVDEKKEAETGVAHDARKEGRAERKERMKRQDRRERANEKRGAKKV</sequence>
<dbReference type="GO" id="GO:0042254">
    <property type="term" value="P:ribosome biogenesis"/>
    <property type="evidence" value="ECO:0007669"/>
    <property type="project" value="UniProtKB-KW"/>
</dbReference>
<reference evidence="7" key="1">
    <citation type="journal article" date="2020" name="Stud. Mycol.">
        <title>101 Dothideomycetes genomes: a test case for predicting lifestyles and emergence of pathogens.</title>
        <authorList>
            <person name="Haridas S."/>
            <person name="Albert R."/>
            <person name="Binder M."/>
            <person name="Bloem J."/>
            <person name="Labutti K."/>
            <person name="Salamov A."/>
            <person name="Andreopoulos B."/>
            <person name="Baker S."/>
            <person name="Barry K."/>
            <person name="Bills G."/>
            <person name="Bluhm B."/>
            <person name="Cannon C."/>
            <person name="Castanera R."/>
            <person name="Culley D."/>
            <person name="Daum C."/>
            <person name="Ezra D."/>
            <person name="Gonzalez J."/>
            <person name="Henrissat B."/>
            <person name="Kuo A."/>
            <person name="Liang C."/>
            <person name="Lipzen A."/>
            <person name="Lutzoni F."/>
            <person name="Magnuson J."/>
            <person name="Mondo S."/>
            <person name="Nolan M."/>
            <person name="Ohm R."/>
            <person name="Pangilinan J."/>
            <person name="Park H.-J."/>
            <person name="Ramirez L."/>
            <person name="Alfaro M."/>
            <person name="Sun H."/>
            <person name="Tritt A."/>
            <person name="Yoshinaga Y."/>
            <person name="Zwiers L.-H."/>
            <person name="Turgeon B."/>
            <person name="Goodwin S."/>
            <person name="Spatafora J."/>
            <person name="Crous P."/>
            <person name="Grigoriev I."/>
        </authorList>
    </citation>
    <scope>NUCLEOTIDE SEQUENCE</scope>
    <source>
        <strain evidence="7">CBS 121739</strain>
    </source>
</reference>
<keyword evidence="8" id="KW-1185">Reference proteome</keyword>
<evidence type="ECO:0000256" key="5">
    <source>
        <dbReference type="RuleBase" id="RU364132"/>
    </source>
</evidence>
<dbReference type="Proteomes" id="UP000799437">
    <property type="component" value="Unassembled WGS sequence"/>
</dbReference>
<gene>
    <name evidence="7" type="ORF">EJ05DRAFT_475561</name>
</gene>
<protein>
    <recommendedName>
        <fullName evidence="5">Ribosome biogenesis regulatory protein</fullName>
    </recommendedName>
</protein>
<evidence type="ECO:0000256" key="4">
    <source>
        <dbReference type="ARBA" id="ARBA00023242"/>
    </source>
</evidence>
<organism evidence="7 8">
    <name type="scientific">Pseudovirgaria hyperparasitica</name>
    <dbReference type="NCBI Taxonomy" id="470096"/>
    <lineage>
        <taxon>Eukaryota</taxon>
        <taxon>Fungi</taxon>
        <taxon>Dikarya</taxon>
        <taxon>Ascomycota</taxon>
        <taxon>Pezizomycotina</taxon>
        <taxon>Dothideomycetes</taxon>
        <taxon>Dothideomycetes incertae sedis</taxon>
        <taxon>Acrospermales</taxon>
        <taxon>Acrospermaceae</taxon>
        <taxon>Pseudovirgaria</taxon>
    </lineage>
</organism>
<dbReference type="AlphaFoldDB" id="A0A6A6WBK0"/>